<keyword evidence="1" id="KW-1133">Transmembrane helix</keyword>
<evidence type="ECO:0000313" key="2">
    <source>
        <dbReference type="EMBL" id="OGG11873.1"/>
    </source>
</evidence>
<evidence type="ECO:0000256" key="1">
    <source>
        <dbReference type="SAM" id="Phobius"/>
    </source>
</evidence>
<feature type="transmembrane region" description="Helical" evidence="1">
    <location>
        <begin position="63"/>
        <end position="90"/>
    </location>
</feature>
<proteinExistence type="predicted"/>
<gene>
    <name evidence="2" type="ORF">A2Z00_00270</name>
</gene>
<name>A0A1F5ZHT7_9BACT</name>
<evidence type="ECO:0008006" key="4">
    <source>
        <dbReference type="Google" id="ProtNLM"/>
    </source>
</evidence>
<comment type="caution">
    <text evidence="2">The sequence shown here is derived from an EMBL/GenBank/DDBJ whole genome shotgun (WGS) entry which is preliminary data.</text>
</comment>
<organism evidence="2 3">
    <name type="scientific">Candidatus Gottesmanbacteria bacterium RBG_13_45_10</name>
    <dbReference type="NCBI Taxonomy" id="1798370"/>
    <lineage>
        <taxon>Bacteria</taxon>
        <taxon>Candidatus Gottesmaniibacteriota</taxon>
    </lineage>
</organism>
<dbReference type="AlphaFoldDB" id="A0A1F5ZHT7"/>
<accession>A0A1F5ZHT7</accession>
<protein>
    <recommendedName>
        <fullName evidence="4">ABC transmembrane type-1 domain-containing protein</fullName>
    </recommendedName>
</protein>
<dbReference type="Proteomes" id="UP000177268">
    <property type="component" value="Unassembled WGS sequence"/>
</dbReference>
<reference evidence="2 3" key="1">
    <citation type="journal article" date="2016" name="Nat. Commun.">
        <title>Thousands of microbial genomes shed light on interconnected biogeochemical processes in an aquifer system.</title>
        <authorList>
            <person name="Anantharaman K."/>
            <person name="Brown C.T."/>
            <person name="Hug L.A."/>
            <person name="Sharon I."/>
            <person name="Castelle C.J."/>
            <person name="Probst A.J."/>
            <person name="Thomas B.C."/>
            <person name="Singh A."/>
            <person name="Wilkins M.J."/>
            <person name="Karaoz U."/>
            <person name="Brodie E.L."/>
            <person name="Williams K.H."/>
            <person name="Hubbard S.S."/>
            <person name="Banfield J.F."/>
        </authorList>
    </citation>
    <scope>NUCLEOTIDE SEQUENCE [LARGE SCALE GENOMIC DNA]</scope>
</reference>
<dbReference type="EMBL" id="MFIZ01000012">
    <property type="protein sequence ID" value="OGG11873.1"/>
    <property type="molecule type" value="Genomic_DNA"/>
</dbReference>
<sequence length="100" mass="11515">MMQKKVTWYTINVKFLRPRLVNILPTLILLFLLILWEHAALPTGGYVLVRYVPVFVFVDYVKLQYYGGALLFIGFFLIVYVVVSLGVAILSSILRHIKTP</sequence>
<dbReference type="STRING" id="1798370.A2Z00_00270"/>
<keyword evidence="1" id="KW-0812">Transmembrane</keyword>
<evidence type="ECO:0000313" key="3">
    <source>
        <dbReference type="Proteomes" id="UP000177268"/>
    </source>
</evidence>
<keyword evidence="1" id="KW-0472">Membrane</keyword>